<dbReference type="EMBL" id="JAKUDN010000002">
    <property type="protein sequence ID" value="MCP8352079.1"/>
    <property type="molecule type" value="Genomic_DNA"/>
</dbReference>
<dbReference type="Proteomes" id="UP001320768">
    <property type="component" value="Unassembled WGS sequence"/>
</dbReference>
<name>A0ABT1L4H6_9GAMM</name>
<evidence type="ECO:0000313" key="1">
    <source>
        <dbReference type="EMBL" id="MCP8352079.1"/>
    </source>
</evidence>
<protein>
    <submittedName>
        <fullName evidence="1">Uncharacterized protein</fullName>
    </submittedName>
</protein>
<evidence type="ECO:0000313" key="2">
    <source>
        <dbReference type="Proteomes" id="UP001320768"/>
    </source>
</evidence>
<accession>A0ABT1L4H6</accession>
<gene>
    <name evidence="1" type="ORF">MKS91_02105</name>
</gene>
<dbReference type="RefSeq" id="WP_258569189.1">
    <property type="nucleotide sequence ID" value="NZ_JAKUDN010000002.1"/>
</dbReference>
<reference evidence="1 2" key="1">
    <citation type="journal article" date="2022" name="Nat. Microbiol.">
        <title>The microbiome of a bacterivorous marine choanoflagellate contains a resource-demanding obligate bacterial associate.</title>
        <authorList>
            <person name="Needham D.M."/>
            <person name="Poirier C."/>
            <person name="Bachy C."/>
            <person name="George E.E."/>
            <person name="Wilken S."/>
            <person name="Yung C.C.M."/>
            <person name="Limardo A.J."/>
            <person name="Morando M."/>
            <person name="Sudek L."/>
            <person name="Malmstrom R.R."/>
            <person name="Keeling P.J."/>
            <person name="Santoro A.E."/>
            <person name="Worden A.Z."/>
        </authorList>
    </citation>
    <scope>NUCLEOTIDE SEQUENCE [LARGE SCALE GENOMIC DNA]</scope>
    <source>
        <strain evidence="1 2">Comchoano-2</strain>
    </source>
</reference>
<comment type="caution">
    <text evidence="1">The sequence shown here is derived from an EMBL/GenBank/DDBJ whole genome shotgun (WGS) entry which is preliminary data.</text>
</comment>
<sequence length="436" mass="50900">MMGLTRLFSGGSDAIRAGEIAEEYDQFESEEADDLEIQFSDWFLQEWGGLLQSPAPWETKESKVASLLRSYHEKLFQCSECRLLHMPDHRAKLHRRIPREGRGDKACSGSYRPAGIGPALLYAVTVSNEPAVRLIKEMCMKHDWCVLPSEWVRIAQRSLKYQNDGIKCLFDWLWFHKMVVLYRDMEQSYERALATEWLLYKAYLMFMKRLVKLARSPRYNRTIDVSSQLRNGANHSAILEGLMPLVSQGKEVEKFRYLIVEDNDRLPDEGGGMRSFDMLTAIGTGQSGENFRRDLVLKYGVLWRPARYYDFKSLKLCMRDLLRYVLWKYRRKFESHHISWLQKVAQQDELKEVLALEANNLVCSIMQEPLEFYEKKFLRLALHNALPAVKEANVGRYELLFLKIKMKYLCCYPKKPKTGVEEQLMPGGSVIDSLRF</sequence>
<organism evidence="1 2">
    <name type="scientific">Candidatus Synchoanobacter obligatus</name>
    <dbReference type="NCBI Taxonomy" id="2919597"/>
    <lineage>
        <taxon>Bacteria</taxon>
        <taxon>Pseudomonadati</taxon>
        <taxon>Pseudomonadota</taxon>
        <taxon>Gammaproteobacteria</taxon>
        <taxon>Candidatus Comchoanobacterales</taxon>
        <taxon>Candidatus Comchoanobacteraceae</taxon>
        <taxon>Candidatus Synchoanobacter</taxon>
    </lineage>
</organism>
<proteinExistence type="predicted"/>
<keyword evidence="2" id="KW-1185">Reference proteome</keyword>